<evidence type="ECO:0000256" key="4">
    <source>
        <dbReference type="ARBA" id="ARBA00023136"/>
    </source>
</evidence>
<protein>
    <submittedName>
        <fullName evidence="7">MipA/OmpV family protein</fullName>
    </submittedName>
</protein>
<evidence type="ECO:0000256" key="2">
    <source>
        <dbReference type="ARBA" id="ARBA00005722"/>
    </source>
</evidence>
<keyword evidence="8" id="KW-1185">Reference proteome</keyword>
<evidence type="ECO:0000313" key="7">
    <source>
        <dbReference type="EMBL" id="MEC5384375.1"/>
    </source>
</evidence>
<keyword evidence="5" id="KW-0998">Cell outer membrane</keyword>
<evidence type="ECO:0000313" key="8">
    <source>
        <dbReference type="Proteomes" id="UP001331561"/>
    </source>
</evidence>
<evidence type="ECO:0000256" key="6">
    <source>
        <dbReference type="SAM" id="SignalP"/>
    </source>
</evidence>
<dbReference type="EMBL" id="JAYXHS010000001">
    <property type="protein sequence ID" value="MEC5384375.1"/>
    <property type="molecule type" value="Genomic_DNA"/>
</dbReference>
<sequence>MSDADLLMRLPALSAFALNPLVLALAALCTSVATSSAQAQTDTAPVKTEATQDAAPVRKLGAILGNTPEKQLPVKLLPLWEFGLGVGGFSLPDYRGSDHQSNYLFPLPYFVYRGEFLRADRTGLSGRFLDTDHLDIEFSLGGGAPVQSKDNSARAGMPDLKPTVEFGAQAIIRLIGDARAITRLDLRLPVRQAFTVSGNPRAVGMVFTPAINLSITPKGTWEFGAQTGPYYANASYYRYIYEVPTEYATPTRPAYTPQGGYGGWQVTTSLSRRFDTMYVGAFVRASTVKGAVFDGSPLVRRQNNVMAGFGISWIFSRSSEWVPATDDD</sequence>
<comment type="caution">
    <text evidence="7">The sequence shown here is derived from an EMBL/GenBank/DDBJ whole genome shotgun (WGS) entry which is preliminary data.</text>
</comment>
<reference evidence="7 8" key="1">
    <citation type="submission" date="2024-01" db="EMBL/GenBank/DDBJ databases">
        <title>Uliginosibacterium soil sp. nov.</title>
        <authorList>
            <person name="Lv Y."/>
        </authorList>
    </citation>
    <scope>NUCLEOTIDE SEQUENCE [LARGE SCALE GENOMIC DNA]</scope>
    <source>
        <strain evidence="7 8">H3</strain>
    </source>
</reference>
<feature type="signal peptide" evidence="6">
    <location>
        <begin position="1"/>
        <end position="39"/>
    </location>
</feature>
<keyword evidence="3 6" id="KW-0732">Signal</keyword>
<dbReference type="Proteomes" id="UP001331561">
    <property type="component" value="Unassembled WGS sequence"/>
</dbReference>
<dbReference type="InterPro" id="IPR010583">
    <property type="entry name" value="MipA"/>
</dbReference>
<proteinExistence type="inferred from homology"/>
<feature type="chain" id="PRO_5045844579" evidence="6">
    <location>
        <begin position="40"/>
        <end position="328"/>
    </location>
</feature>
<accession>A0ABU6JZV9</accession>
<dbReference type="Pfam" id="PF06629">
    <property type="entry name" value="MipA"/>
    <property type="match status" value="1"/>
</dbReference>
<evidence type="ECO:0000256" key="1">
    <source>
        <dbReference type="ARBA" id="ARBA00004442"/>
    </source>
</evidence>
<gene>
    <name evidence="7" type="ORF">VVD49_01500</name>
</gene>
<keyword evidence="4" id="KW-0472">Membrane</keyword>
<comment type="subcellular location">
    <subcellularLocation>
        <location evidence="1">Cell outer membrane</location>
    </subcellularLocation>
</comment>
<organism evidence="7 8">
    <name type="scientific">Uliginosibacterium silvisoli</name>
    <dbReference type="NCBI Taxonomy" id="3114758"/>
    <lineage>
        <taxon>Bacteria</taxon>
        <taxon>Pseudomonadati</taxon>
        <taxon>Pseudomonadota</taxon>
        <taxon>Betaproteobacteria</taxon>
        <taxon>Rhodocyclales</taxon>
        <taxon>Zoogloeaceae</taxon>
        <taxon>Uliginosibacterium</taxon>
    </lineage>
</organism>
<dbReference type="RefSeq" id="WP_327597355.1">
    <property type="nucleotide sequence ID" value="NZ_JAYXHS010000001.1"/>
</dbReference>
<name>A0ABU6JZV9_9RHOO</name>
<evidence type="ECO:0000256" key="5">
    <source>
        <dbReference type="ARBA" id="ARBA00023237"/>
    </source>
</evidence>
<evidence type="ECO:0000256" key="3">
    <source>
        <dbReference type="ARBA" id="ARBA00022729"/>
    </source>
</evidence>
<dbReference type="PANTHER" id="PTHR38776">
    <property type="entry name" value="MLTA-INTERACTING PROTEIN-RELATED"/>
    <property type="match status" value="1"/>
</dbReference>
<comment type="similarity">
    <text evidence="2">Belongs to the MipA/OmpV family.</text>
</comment>
<dbReference type="PANTHER" id="PTHR38776:SF1">
    <property type="entry name" value="MLTA-INTERACTING PROTEIN-RELATED"/>
    <property type="match status" value="1"/>
</dbReference>